<keyword evidence="4" id="KW-0804">Transcription</keyword>
<dbReference type="Gene3D" id="1.10.1740.10">
    <property type="match status" value="1"/>
</dbReference>
<evidence type="ECO:0000256" key="2">
    <source>
        <dbReference type="ARBA" id="ARBA00023015"/>
    </source>
</evidence>
<dbReference type="InterPro" id="IPR039425">
    <property type="entry name" value="RNA_pol_sigma-70-like"/>
</dbReference>
<dbReference type="InterPro" id="IPR036388">
    <property type="entry name" value="WH-like_DNA-bd_sf"/>
</dbReference>
<organism evidence="6 7">
    <name type="scientific">Chitinophaga silvatica</name>
    <dbReference type="NCBI Taxonomy" id="2282649"/>
    <lineage>
        <taxon>Bacteria</taxon>
        <taxon>Pseudomonadati</taxon>
        <taxon>Bacteroidota</taxon>
        <taxon>Chitinophagia</taxon>
        <taxon>Chitinophagales</taxon>
        <taxon>Chitinophagaceae</taxon>
        <taxon>Chitinophaga</taxon>
    </lineage>
</organism>
<dbReference type="PANTHER" id="PTHR43133:SF46">
    <property type="entry name" value="RNA POLYMERASE SIGMA-70 FACTOR ECF SUBFAMILY"/>
    <property type="match status" value="1"/>
</dbReference>
<dbReference type="NCBIfam" id="TIGR02937">
    <property type="entry name" value="sigma70-ECF"/>
    <property type="match status" value="1"/>
</dbReference>
<protein>
    <recommendedName>
        <fullName evidence="5">RNA polymerase sigma factor 70 region 4 type 2 domain-containing protein</fullName>
    </recommendedName>
</protein>
<dbReference type="SUPFAM" id="SSF88946">
    <property type="entry name" value="Sigma2 domain of RNA polymerase sigma factors"/>
    <property type="match status" value="1"/>
</dbReference>
<dbReference type="InterPro" id="IPR014284">
    <property type="entry name" value="RNA_pol_sigma-70_dom"/>
</dbReference>
<keyword evidence="2" id="KW-0805">Transcription regulation</keyword>
<dbReference type="GO" id="GO:0003677">
    <property type="term" value="F:DNA binding"/>
    <property type="evidence" value="ECO:0007669"/>
    <property type="project" value="InterPro"/>
</dbReference>
<dbReference type="Pfam" id="PF08281">
    <property type="entry name" value="Sigma70_r4_2"/>
    <property type="match status" value="1"/>
</dbReference>
<proteinExistence type="inferred from homology"/>
<evidence type="ECO:0000256" key="3">
    <source>
        <dbReference type="ARBA" id="ARBA00023082"/>
    </source>
</evidence>
<dbReference type="AlphaFoldDB" id="A0A3E1Y5J8"/>
<dbReference type="InterPro" id="IPR013325">
    <property type="entry name" value="RNA_pol_sigma_r2"/>
</dbReference>
<evidence type="ECO:0000313" key="7">
    <source>
        <dbReference type="Proteomes" id="UP000260644"/>
    </source>
</evidence>
<name>A0A3E1Y5J8_9BACT</name>
<feature type="domain" description="RNA polymerase sigma factor 70 region 4 type 2" evidence="5">
    <location>
        <begin position="126"/>
        <end position="177"/>
    </location>
</feature>
<dbReference type="RefSeq" id="WP_116977553.1">
    <property type="nucleotide sequence ID" value="NZ_QPMM01000011.1"/>
</dbReference>
<evidence type="ECO:0000256" key="4">
    <source>
        <dbReference type="ARBA" id="ARBA00023163"/>
    </source>
</evidence>
<keyword evidence="3" id="KW-0731">Sigma factor</keyword>
<dbReference type="EMBL" id="QPMM01000011">
    <property type="protein sequence ID" value="RFS19992.1"/>
    <property type="molecule type" value="Genomic_DNA"/>
</dbReference>
<reference evidence="6 7" key="1">
    <citation type="submission" date="2018-07" db="EMBL/GenBank/DDBJ databases">
        <title>Chitinophaga K2CV101002-2 sp. nov., isolated from a monsoon evergreen broad-leaved forest soil.</title>
        <authorList>
            <person name="Lv Y."/>
        </authorList>
    </citation>
    <scope>NUCLEOTIDE SEQUENCE [LARGE SCALE GENOMIC DNA]</scope>
    <source>
        <strain evidence="6 7">GDMCC 1.1288</strain>
    </source>
</reference>
<dbReference type="Gene3D" id="1.10.10.10">
    <property type="entry name" value="Winged helix-like DNA-binding domain superfamily/Winged helix DNA-binding domain"/>
    <property type="match status" value="1"/>
</dbReference>
<comment type="similarity">
    <text evidence="1">Belongs to the sigma-70 factor family. ECF subfamily.</text>
</comment>
<keyword evidence="7" id="KW-1185">Reference proteome</keyword>
<comment type="caution">
    <text evidence="6">The sequence shown here is derived from an EMBL/GenBank/DDBJ whole genome shotgun (WGS) entry which is preliminary data.</text>
</comment>
<dbReference type="GO" id="GO:0006352">
    <property type="term" value="P:DNA-templated transcription initiation"/>
    <property type="evidence" value="ECO:0007669"/>
    <property type="project" value="InterPro"/>
</dbReference>
<evidence type="ECO:0000313" key="6">
    <source>
        <dbReference type="EMBL" id="RFS19992.1"/>
    </source>
</evidence>
<dbReference type="OrthoDB" id="9150024at2"/>
<evidence type="ECO:0000256" key="1">
    <source>
        <dbReference type="ARBA" id="ARBA00010641"/>
    </source>
</evidence>
<sequence length="205" mass="23973">MQNNNLQKYWDQLILHQREGLFGLYKELYSDLLNYGRALIKDEELTKDVINQLFLYLWDKHQKLASPREIKSYILVSFRRMLLYESKKQQQYHPFIATEATTAELQQASAEFDKISAETNSEVITQLKDALNALSPRQKELLRMKYYDNLSYEEIAERTGLSIRTVYNKTHEALQRLRKILGPKSSGNSSLIILILLLELAGEQL</sequence>
<dbReference type="InterPro" id="IPR013324">
    <property type="entry name" value="RNA_pol_sigma_r3/r4-like"/>
</dbReference>
<gene>
    <name evidence="6" type="ORF">DVR12_19900</name>
</gene>
<dbReference type="PANTHER" id="PTHR43133">
    <property type="entry name" value="RNA POLYMERASE ECF-TYPE SIGMA FACTO"/>
    <property type="match status" value="1"/>
</dbReference>
<dbReference type="InterPro" id="IPR013249">
    <property type="entry name" value="RNA_pol_sigma70_r4_t2"/>
</dbReference>
<dbReference type="GO" id="GO:0016987">
    <property type="term" value="F:sigma factor activity"/>
    <property type="evidence" value="ECO:0007669"/>
    <property type="project" value="UniProtKB-KW"/>
</dbReference>
<dbReference type="SUPFAM" id="SSF88659">
    <property type="entry name" value="Sigma3 and sigma4 domains of RNA polymerase sigma factors"/>
    <property type="match status" value="1"/>
</dbReference>
<dbReference type="CDD" id="cd06171">
    <property type="entry name" value="Sigma70_r4"/>
    <property type="match status" value="1"/>
</dbReference>
<evidence type="ECO:0000259" key="5">
    <source>
        <dbReference type="Pfam" id="PF08281"/>
    </source>
</evidence>
<dbReference type="Proteomes" id="UP000260644">
    <property type="component" value="Unassembled WGS sequence"/>
</dbReference>
<accession>A0A3E1Y5J8</accession>